<evidence type="ECO:0000256" key="3">
    <source>
        <dbReference type="ARBA" id="ARBA00022679"/>
    </source>
</evidence>
<dbReference type="InterPro" id="IPR036770">
    <property type="entry name" value="Ankyrin_rpt-contain_sf"/>
</dbReference>
<dbReference type="InterPro" id="IPR011009">
    <property type="entry name" value="Kinase-like_dom_sf"/>
</dbReference>
<dbReference type="GO" id="GO:0005737">
    <property type="term" value="C:cytoplasm"/>
    <property type="evidence" value="ECO:0007669"/>
    <property type="project" value="UniProtKB-ARBA"/>
</dbReference>
<name>A0A8J5KMS6_ZINOF</name>
<dbReference type="Gene3D" id="1.10.510.10">
    <property type="entry name" value="Transferase(Phosphotransferase) domain 1"/>
    <property type="match status" value="1"/>
</dbReference>
<evidence type="ECO:0000256" key="7">
    <source>
        <dbReference type="ARBA" id="ARBA00022840"/>
    </source>
</evidence>
<dbReference type="PRINTS" id="PR01415">
    <property type="entry name" value="ANKYRIN"/>
</dbReference>
<organism evidence="14 15">
    <name type="scientific">Zingiber officinale</name>
    <name type="common">Ginger</name>
    <name type="synonym">Amomum zingiber</name>
    <dbReference type="NCBI Taxonomy" id="94328"/>
    <lineage>
        <taxon>Eukaryota</taxon>
        <taxon>Viridiplantae</taxon>
        <taxon>Streptophyta</taxon>
        <taxon>Embryophyta</taxon>
        <taxon>Tracheophyta</taxon>
        <taxon>Spermatophyta</taxon>
        <taxon>Magnoliopsida</taxon>
        <taxon>Liliopsida</taxon>
        <taxon>Zingiberales</taxon>
        <taxon>Zingiberaceae</taxon>
        <taxon>Zingiber</taxon>
    </lineage>
</organism>
<dbReference type="Pfam" id="PF03134">
    <property type="entry name" value="TB2_DP1_HVA22"/>
    <property type="match status" value="1"/>
</dbReference>
<evidence type="ECO:0000256" key="2">
    <source>
        <dbReference type="ARBA" id="ARBA00012513"/>
    </source>
</evidence>
<protein>
    <recommendedName>
        <fullName evidence="2">non-specific serine/threonine protein kinase</fullName>
        <ecNumber evidence="2">2.7.11.1</ecNumber>
    </recommendedName>
</protein>
<keyword evidence="5" id="KW-0547">Nucleotide-binding</keyword>
<dbReference type="PROSITE" id="PS50088">
    <property type="entry name" value="ANK_REPEAT"/>
    <property type="match status" value="1"/>
</dbReference>
<proteinExistence type="inferred from homology"/>
<dbReference type="InterPro" id="IPR051681">
    <property type="entry name" value="Ser/Thr_Kinases-Pseudokinases"/>
</dbReference>
<evidence type="ECO:0000259" key="13">
    <source>
        <dbReference type="PROSITE" id="PS50011"/>
    </source>
</evidence>
<dbReference type="InterPro" id="IPR002110">
    <property type="entry name" value="Ankyrin_rpt"/>
</dbReference>
<comment type="catalytic activity">
    <reaction evidence="9">
        <text>L-threonyl-[protein] + ATP = O-phospho-L-threonyl-[protein] + ADP + H(+)</text>
        <dbReference type="Rhea" id="RHEA:46608"/>
        <dbReference type="Rhea" id="RHEA-COMP:11060"/>
        <dbReference type="Rhea" id="RHEA-COMP:11605"/>
        <dbReference type="ChEBI" id="CHEBI:15378"/>
        <dbReference type="ChEBI" id="CHEBI:30013"/>
        <dbReference type="ChEBI" id="CHEBI:30616"/>
        <dbReference type="ChEBI" id="CHEBI:61977"/>
        <dbReference type="ChEBI" id="CHEBI:456216"/>
        <dbReference type="EC" id="2.7.11.1"/>
    </reaction>
</comment>
<dbReference type="Pfam" id="PF07714">
    <property type="entry name" value="PK_Tyr_Ser-Thr"/>
    <property type="match status" value="1"/>
</dbReference>
<dbReference type="PROSITE" id="PS50297">
    <property type="entry name" value="ANK_REP_REGION"/>
    <property type="match status" value="1"/>
</dbReference>
<dbReference type="SUPFAM" id="SSF48403">
    <property type="entry name" value="Ankyrin repeat"/>
    <property type="match status" value="1"/>
</dbReference>
<dbReference type="AlphaFoldDB" id="A0A8J5KMS6"/>
<keyword evidence="12" id="KW-0812">Transmembrane</keyword>
<keyword evidence="4" id="KW-0677">Repeat</keyword>
<evidence type="ECO:0000256" key="10">
    <source>
        <dbReference type="ARBA" id="ARBA00048679"/>
    </source>
</evidence>
<reference evidence="14 15" key="1">
    <citation type="submission" date="2020-08" db="EMBL/GenBank/DDBJ databases">
        <title>Plant Genome Project.</title>
        <authorList>
            <person name="Zhang R.-G."/>
        </authorList>
    </citation>
    <scope>NUCLEOTIDE SEQUENCE [LARGE SCALE GENOMIC DNA]</scope>
    <source>
        <tissue evidence="14">Rhizome</tissue>
    </source>
</reference>
<dbReference type="SUPFAM" id="SSF56112">
    <property type="entry name" value="Protein kinase-like (PK-like)"/>
    <property type="match status" value="1"/>
</dbReference>
<evidence type="ECO:0000313" key="15">
    <source>
        <dbReference type="Proteomes" id="UP000734854"/>
    </source>
</evidence>
<evidence type="ECO:0000256" key="4">
    <source>
        <dbReference type="ARBA" id="ARBA00022737"/>
    </source>
</evidence>
<comment type="similarity">
    <text evidence="1">Belongs to the protein kinase superfamily. TKL Ser/Thr protein kinase family.</text>
</comment>
<keyword evidence="8 11" id="KW-0040">ANK repeat</keyword>
<dbReference type="InterPro" id="IPR004345">
    <property type="entry name" value="TB2_DP1_HVA22"/>
</dbReference>
<evidence type="ECO:0000256" key="1">
    <source>
        <dbReference type="ARBA" id="ARBA00005843"/>
    </source>
</evidence>
<accession>A0A8J5KMS6</accession>
<keyword evidence="12" id="KW-1133">Transmembrane helix</keyword>
<dbReference type="SMART" id="SM00248">
    <property type="entry name" value="ANK"/>
    <property type="match status" value="2"/>
</dbReference>
<dbReference type="FunFam" id="1.10.510.10:FF:000355">
    <property type="entry name" value="Integrin-linked protein kinase family"/>
    <property type="match status" value="1"/>
</dbReference>
<evidence type="ECO:0000256" key="5">
    <source>
        <dbReference type="ARBA" id="ARBA00022741"/>
    </source>
</evidence>
<evidence type="ECO:0000256" key="11">
    <source>
        <dbReference type="PROSITE-ProRule" id="PRU00023"/>
    </source>
</evidence>
<evidence type="ECO:0000256" key="8">
    <source>
        <dbReference type="ARBA" id="ARBA00023043"/>
    </source>
</evidence>
<feature type="domain" description="Protein kinase" evidence="13">
    <location>
        <begin position="158"/>
        <end position="422"/>
    </location>
</feature>
<dbReference type="InterPro" id="IPR000719">
    <property type="entry name" value="Prot_kinase_dom"/>
</dbReference>
<keyword evidence="7" id="KW-0067">ATP-binding</keyword>
<sequence>MEANAEARFTLGKLSSLAPECDGSEALFTAEAAQIPEDISSGIRLMFLANEGDLDGIREALGSRANVDFKDIDGRTALHVAASQGYADVVELLILNGADVDTQDRWGSTPLADAIHYKNREVIKLLEKHGAKLKVVPMHVENAREVPEYEIDPRELDFTNSIEITKGTFRIVTWRGIQVAVKKFNEDMITDEDKLRAFRDELELLQQIRHPNVVQFLGAVTQSSPMMIVTEYLAKGDLCDFLKSKKSLSTSLAVRHALDISRGLNYLHEHKPEPIIHRDLEPSNILIDDTGHLKVADFGVSKLLRAATTVQDSTPLTCLDTAYRYMAPEVFLNQQYDTKVDVFSFSLILQEMIEGGPPFSYKQDTEVLEAYASKERPAFRASNKRYAHGLKELIEQCWSHDPKERPAFSEIIDRLCHIHSNIGHKHSKAGIFSCCQNLNLWKKDSSNSSGYSSHSSDSTMGYSLSNNCRDQHLLKIWNNKRLLDSMKSKVKETLNPDHTKHLDTLIGPAVMLLYPLYASMRAIESPSLVDDQQWLTYWVIYSLITLFELSSWKVLHWFPLWPYMKLVFCLWLVLPMFNGAAYIYENHVRRYFRLGRYVSQKYPAQQRVVQMASLDARKSVEQFIDTYGPQSLERVVKAAEREARKH</sequence>
<dbReference type="FunFam" id="1.25.40.20:FF:000349">
    <property type="entry name" value="Predicted protein"/>
    <property type="match status" value="1"/>
</dbReference>
<dbReference type="GO" id="GO:0004674">
    <property type="term" value="F:protein serine/threonine kinase activity"/>
    <property type="evidence" value="ECO:0007669"/>
    <property type="project" value="UniProtKB-EC"/>
</dbReference>
<dbReference type="PANTHER" id="PTHR44329">
    <property type="entry name" value="SERINE/THREONINE-PROTEIN KINASE TNNI3K-RELATED"/>
    <property type="match status" value="1"/>
</dbReference>
<evidence type="ECO:0000256" key="9">
    <source>
        <dbReference type="ARBA" id="ARBA00047899"/>
    </source>
</evidence>
<dbReference type="Pfam" id="PF12796">
    <property type="entry name" value="Ank_2"/>
    <property type="match status" value="1"/>
</dbReference>
<comment type="catalytic activity">
    <reaction evidence="10">
        <text>L-seryl-[protein] + ATP = O-phospho-L-seryl-[protein] + ADP + H(+)</text>
        <dbReference type="Rhea" id="RHEA:17989"/>
        <dbReference type="Rhea" id="RHEA-COMP:9863"/>
        <dbReference type="Rhea" id="RHEA-COMP:11604"/>
        <dbReference type="ChEBI" id="CHEBI:15378"/>
        <dbReference type="ChEBI" id="CHEBI:29999"/>
        <dbReference type="ChEBI" id="CHEBI:30616"/>
        <dbReference type="ChEBI" id="CHEBI:83421"/>
        <dbReference type="ChEBI" id="CHEBI:456216"/>
        <dbReference type="EC" id="2.7.11.1"/>
    </reaction>
</comment>
<evidence type="ECO:0000256" key="12">
    <source>
        <dbReference type="SAM" id="Phobius"/>
    </source>
</evidence>
<feature type="transmembrane region" description="Helical" evidence="12">
    <location>
        <begin position="561"/>
        <end position="584"/>
    </location>
</feature>
<dbReference type="PANTHER" id="PTHR44329:SF140">
    <property type="entry name" value="INACTIVE PROTEIN TYROSINE KINASE PTKL"/>
    <property type="match status" value="1"/>
</dbReference>
<dbReference type="GO" id="GO:0005524">
    <property type="term" value="F:ATP binding"/>
    <property type="evidence" value="ECO:0007669"/>
    <property type="project" value="UniProtKB-KW"/>
</dbReference>
<dbReference type="InterPro" id="IPR001245">
    <property type="entry name" value="Ser-Thr/Tyr_kinase_cat_dom"/>
</dbReference>
<dbReference type="EC" id="2.7.11.1" evidence="2"/>
<gene>
    <name evidence="14" type="ORF">ZIOFF_051243</name>
</gene>
<evidence type="ECO:0000313" key="14">
    <source>
        <dbReference type="EMBL" id="KAG6489961.1"/>
    </source>
</evidence>
<feature type="repeat" description="ANK" evidence="11">
    <location>
        <begin position="73"/>
        <end position="105"/>
    </location>
</feature>
<comment type="caution">
    <text evidence="14">The sequence shown here is derived from an EMBL/GenBank/DDBJ whole genome shotgun (WGS) entry which is preliminary data.</text>
</comment>
<dbReference type="Proteomes" id="UP000734854">
    <property type="component" value="Unassembled WGS sequence"/>
</dbReference>
<dbReference type="FunFam" id="3.30.200.20:FF:000180">
    <property type="entry name" value="serine/threonine-protein kinase STY46-like"/>
    <property type="match status" value="1"/>
</dbReference>
<dbReference type="PROSITE" id="PS50011">
    <property type="entry name" value="PROTEIN_KINASE_DOM"/>
    <property type="match status" value="1"/>
</dbReference>
<keyword evidence="6" id="KW-0418">Kinase</keyword>
<dbReference type="EMBL" id="JACMSC010000014">
    <property type="protein sequence ID" value="KAG6489961.1"/>
    <property type="molecule type" value="Genomic_DNA"/>
</dbReference>
<dbReference type="PRINTS" id="PR00109">
    <property type="entry name" value="TYRKINASE"/>
</dbReference>
<keyword evidence="15" id="KW-1185">Reference proteome</keyword>
<evidence type="ECO:0000256" key="6">
    <source>
        <dbReference type="ARBA" id="ARBA00022777"/>
    </source>
</evidence>
<dbReference type="Gene3D" id="1.25.40.20">
    <property type="entry name" value="Ankyrin repeat-containing domain"/>
    <property type="match status" value="1"/>
</dbReference>
<keyword evidence="12" id="KW-0472">Membrane</keyword>
<keyword evidence="3" id="KW-0808">Transferase</keyword>
<dbReference type="CDD" id="cd13999">
    <property type="entry name" value="STKc_MAP3K-like"/>
    <property type="match status" value="1"/>
</dbReference>